<dbReference type="PANTHER" id="PTHR45180:SF1">
    <property type="entry name" value="OS01G0307686 PROTEIN"/>
    <property type="match status" value="1"/>
</dbReference>
<dbReference type="Pfam" id="PF08241">
    <property type="entry name" value="Methyltransf_11"/>
    <property type="match status" value="1"/>
</dbReference>
<reference evidence="2" key="1">
    <citation type="submission" date="2021-09" db="EMBL/GenBank/DDBJ databases">
        <authorList>
            <consortium name="AG Swart"/>
            <person name="Singh M."/>
            <person name="Singh A."/>
            <person name="Seah K."/>
            <person name="Emmerich C."/>
        </authorList>
    </citation>
    <scope>NUCLEOTIDE SEQUENCE</scope>
    <source>
        <strain evidence="2">ATCC30299</strain>
    </source>
</reference>
<dbReference type="Gene3D" id="3.40.50.150">
    <property type="entry name" value="Vaccinia Virus protein VP39"/>
    <property type="match status" value="1"/>
</dbReference>
<gene>
    <name evidence="2" type="ORF">BSTOLATCC_MIC62656</name>
</gene>
<name>A0AAU9K9D9_9CILI</name>
<evidence type="ECO:0000313" key="2">
    <source>
        <dbReference type="EMBL" id="CAG9335077.1"/>
    </source>
</evidence>
<dbReference type="AlphaFoldDB" id="A0AAU9K9D9"/>
<comment type="caution">
    <text evidence="2">The sequence shown here is derived from an EMBL/GenBank/DDBJ whole genome shotgun (WGS) entry which is preliminary data.</text>
</comment>
<sequence>MISTRKISARFFSKDLFSGFSSSYAKYRPDYPADLFSHLSSLTGDHQVAWDVATGSGQAAFPLCKYYKTVIGTDLSSNQINSAKQIQASNSPIFESLPAELSSETIDTHKYLTHNNVDLITIAQALHWFNLDQFYDAVNKVLKKNGVIAAWTYQLPTVNSQVDEIMMEIYEGVLGKKYWDPQRRHVDEGYANLEFPFDRDVPLPPTRDIRKEWSLEDYWNYLHTWSALQTAIKQLNADPSQPFFEKFLKVWNRNEIKTVKFPITFLIGKPK</sequence>
<dbReference type="PANTHER" id="PTHR45180">
    <property type="entry name" value="OS01G0307686 PROTEIN"/>
    <property type="match status" value="1"/>
</dbReference>
<dbReference type="GO" id="GO:0008757">
    <property type="term" value="F:S-adenosylmethionine-dependent methyltransferase activity"/>
    <property type="evidence" value="ECO:0007669"/>
    <property type="project" value="InterPro"/>
</dbReference>
<accession>A0AAU9K9D9</accession>
<proteinExistence type="predicted"/>
<dbReference type="EMBL" id="CAJZBQ010000060">
    <property type="protein sequence ID" value="CAG9335077.1"/>
    <property type="molecule type" value="Genomic_DNA"/>
</dbReference>
<dbReference type="InterPro" id="IPR029063">
    <property type="entry name" value="SAM-dependent_MTases_sf"/>
</dbReference>
<dbReference type="Proteomes" id="UP001162131">
    <property type="component" value="Unassembled WGS sequence"/>
</dbReference>
<evidence type="ECO:0000259" key="1">
    <source>
        <dbReference type="Pfam" id="PF08241"/>
    </source>
</evidence>
<dbReference type="CDD" id="cd02440">
    <property type="entry name" value="AdoMet_MTases"/>
    <property type="match status" value="1"/>
</dbReference>
<organism evidence="2 3">
    <name type="scientific">Blepharisma stoltei</name>
    <dbReference type="NCBI Taxonomy" id="1481888"/>
    <lineage>
        <taxon>Eukaryota</taxon>
        <taxon>Sar</taxon>
        <taxon>Alveolata</taxon>
        <taxon>Ciliophora</taxon>
        <taxon>Postciliodesmatophora</taxon>
        <taxon>Heterotrichea</taxon>
        <taxon>Heterotrichida</taxon>
        <taxon>Blepharismidae</taxon>
        <taxon>Blepharisma</taxon>
    </lineage>
</organism>
<feature type="domain" description="Methyltransferase type 11" evidence="1">
    <location>
        <begin position="51"/>
        <end position="149"/>
    </location>
</feature>
<protein>
    <recommendedName>
        <fullName evidence="1">Methyltransferase type 11 domain-containing protein</fullName>
    </recommendedName>
</protein>
<evidence type="ECO:0000313" key="3">
    <source>
        <dbReference type="Proteomes" id="UP001162131"/>
    </source>
</evidence>
<dbReference type="InterPro" id="IPR013216">
    <property type="entry name" value="Methyltransf_11"/>
</dbReference>
<keyword evidence="3" id="KW-1185">Reference proteome</keyword>
<dbReference type="SUPFAM" id="SSF53335">
    <property type="entry name" value="S-adenosyl-L-methionine-dependent methyltransferases"/>
    <property type="match status" value="1"/>
</dbReference>